<dbReference type="AlphaFoldDB" id="A0A0F9ETB3"/>
<gene>
    <name evidence="1" type="ORF">LCGC14_2035670</name>
</gene>
<organism evidence="1">
    <name type="scientific">marine sediment metagenome</name>
    <dbReference type="NCBI Taxonomy" id="412755"/>
    <lineage>
        <taxon>unclassified sequences</taxon>
        <taxon>metagenomes</taxon>
        <taxon>ecological metagenomes</taxon>
    </lineage>
</organism>
<comment type="caution">
    <text evidence="1">The sequence shown here is derived from an EMBL/GenBank/DDBJ whole genome shotgun (WGS) entry which is preliminary data.</text>
</comment>
<evidence type="ECO:0000313" key="1">
    <source>
        <dbReference type="EMBL" id="KKL77358.1"/>
    </source>
</evidence>
<dbReference type="EMBL" id="LAZR01023771">
    <property type="protein sequence ID" value="KKL77358.1"/>
    <property type="molecule type" value="Genomic_DNA"/>
</dbReference>
<proteinExistence type="predicted"/>
<sequence>MKITKSEQEKSIKRLRVLVKEGDTIYTTLKHVSRSGMSRSIDVHIIKANKPRWLSRSVAEILNWGFDEKREAVKVSGCGMDMGFHLVYTLSSVLFPNGSKTLITGRNGDKKPEKDGGYLLEQVWM</sequence>
<protein>
    <submittedName>
        <fullName evidence="1">Uncharacterized protein</fullName>
    </submittedName>
</protein>
<reference evidence="1" key="1">
    <citation type="journal article" date="2015" name="Nature">
        <title>Complex archaea that bridge the gap between prokaryotes and eukaryotes.</title>
        <authorList>
            <person name="Spang A."/>
            <person name="Saw J.H."/>
            <person name="Jorgensen S.L."/>
            <person name="Zaremba-Niedzwiedzka K."/>
            <person name="Martijn J."/>
            <person name="Lind A.E."/>
            <person name="van Eijk R."/>
            <person name="Schleper C."/>
            <person name="Guy L."/>
            <person name="Ettema T.J."/>
        </authorList>
    </citation>
    <scope>NUCLEOTIDE SEQUENCE</scope>
</reference>
<name>A0A0F9ETB3_9ZZZZ</name>
<accession>A0A0F9ETB3</accession>